<dbReference type="CDD" id="cd06577">
    <property type="entry name" value="PASTA_pknB"/>
    <property type="match status" value="1"/>
</dbReference>
<keyword evidence="3" id="KW-1185">Reference proteome</keyword>
<dbReference type="EMBL" id="FNAP01000001">
    <property type="protein sequence ID" value="SDD82055.1"/>
    <property type="molecule type" value="Genomic_DNA"/>
</dbReference>
<dbReference type="InterPro" id="IPR005543">
    <property type="entry name" value="PASTA_dom"/>
</dbReference>
<gene>
    <name evidence="2" type="ORF">SAMN05421720_101650</name>
</gene>
<evidence type="ECO:0000313" key="2">
    <source>
        <dbReference type="EMBL" id="SDD82055.1"/>
    </source>
</evidence>
<protein>
    <submittedName>
        <fullName evidence="2">PASTA domain-containing protein</fullName>
    </submittedName>
</protein>
<dbReference type="GO" id="GO:0030246">
    <property type="term" value="F:carbohydrate binding"/>
    <property type="evidence" value="ECO:0007669"/>
    <property type="project" value="InterPro"/>
</dbReference>
<dbReference type="Pfam" id="PF13620">
    <property type="entry name" value="CarboxypepD_reg"/>
    <property type="match status" value="1"/>
</dbReference>
<accession>A0A1G6XXC4</accession>
<name>A0A1G6XXC4_9PROT</name>
<dbReference type="AlphaFoldDB" id="A0A1G6XXC4"/>
<dbReference type="RefSeq" id="WP_092781911.1">
    <property type="nucleotide sequence ID" value="NZ_FNAP01000001.1"/>
</dbReference>
<dbReference type="PROSITE" id="PS51178">
    <property type="entry name" value="PASTA"/>
    <property type="match status" value="1"/>
</dbReference>
<dbReference type="STRING" id="69960.SAMN05421720_101650"/>
<evidence type="ECO:0000313" key="3">
    <source>
        <dbReference type="Proteomes" id="UP000199412"/>
    </source>
</evidence>
<dbReference type="Gene3D" id="2.60.40.1120">
    <property type="entry name" value="Carboxypeptidase-like, regulatory domain"/>
    <property type="match status" value="1"/>
</dbReference>
<evidence type="ECO:0000259" key="1">
    <source>
        <dbReference type="PROSITE" id="PS51178"/>
    </source>
</evidence>
<dbReference type="SUPFAM" id="SSF49452">
    <property type="entry name" value="Starch-binding domain-like"/>
    <property type="match status" value="1"/>
</dbReference>
<dbReference type="Proteomes" id="UP000199412">
    <property type="component" value="Unassembled WGS sequence"/>
</dbReference>
<organism evidence="2 3">
    <name type="scientific">Rhodospira trueperi</name>
    <dbReference type="NCBI Taxonomy" id="69960"/>
    <lineage>
        <taxon>Bacteria</taxon>
        <taxon>Pseudomonadati</taxon>
        <taxon>Pseudomonadota</taxon>
        <taxon>Alphaproteobacteria</taxon>
        <taxon>Rhodospirillales</taxon>
        <taxon>Rhodospirillaceae</taxon>
        <taxon>Rhodospira</taxon>
    </lineage>
</organism>
<dbReference type="Gene3D" id="3.30.10.20">
    <property type="match status" value="1"/>
</dbReference>
<dbReference type="OrthoDB" id="8926484at2"/>
<sequence length="236" mass="24369">MALEDFIAREVAPGEPLTAQAWNDIVRATADLISTVQGLSGSVLEVMIANADVDPAQARVTALGADGGAVEAARPIKPKGPFILTNLTPGPYTIRASAPGFGTATTTVTAPSATTVELALERTQPRMPSVFGEALAVALELLKEEGIAVSRVIDATGREVAPANPDPDYRDTPVLMQLPAAGEPVSSKTGAQLVVAASVKVEPSVEVPSLTGLTLDEARQVLDDLGLVLGKVTTKR</sequence>
<dbReference type="Pfam" id="PF03793">
    <property type="entry name" value="PASTA"/>
    <property type="match status" value="1"/>
</dbReference>
<proteinExistence type="predicted"/>
<dbReference type="InterPro" id="IPR013784">
    <property type="entry name" value="Carb-bd-like_fold"/>
</dbReference>
<reference evidence="2 3" key="1">
    <citation type="submission" date="2016-10" db="EMBL/GenBank/DDBJ databases">
        <authorList>
            <person name="de Groot N.N."/>
        </authorList>
    </citation>
    <scope>NUCLEOTIDE SEQUENCE [LARGE SCALE GENOMIC DNA]</scope>
    <source>
        <strain evidence="2 3">ATCC 700224</strain>
    </source>
</reference>
<feature type="domain" description="PASTA" evidence="1">
    <location>
        <begin position="201"/>
        <end position="236"/>
    </location>
</feature>